<dbReference type="Proteomes" id="UP000004430">
    <property type="component" value="Unassembled WGS sequence"/>
</dbReference>
<evidence type="ECO:0000313" key="2">
    <source>
        <dbReference type="Proteomes" id="UP000004430"/>
    </source>
</evidence>
<name>A0AAV3BKI4_YERPE</name>
<evidence type="ECO:0000313" key="1">
    <source>
        <dbReference type="EMBL" id="EDR34537.1"/>
    </source>
</evidence>
<accession>A0AAV3BKI4</accession>
<proteinExistence type="predicted"/>
<reference evidence="1 2" key="2">
    <citation type="submission" date="2010-03" db="EMBL/GenBank/DDBJ databases">
        <authorList>
            <person name="Payne S.H."/>
            <person name="Sutton G.G."/>
        </authorList>
    </citation>
    <scope>NUCLEOTIDE SEQUENCE [LARGE SCALE GENOMIC DNA]</scope>
    <source>
        <strain evidence="1 2">IP275</strain>
    </source>
</reference>
<sequence length="40" mass="4681">MRLVSEWQVTQISAQWVDFQYENPETPCSGLSVTFSLFQQ</sequence>
<dbReference type="AlphaFoldDB" id="A0AAV3BKI4"/>
<comment type="caution">
    <text evidence="1">The sequence shown here is derived from an EMBL/GenBank/DDBJ whole genome shotgun (WGS) entry which is preliminary data.</text>
</comment>
<protein>
    <submittedName>
        <fullName evidence="1">Uncharacterized protein</fullName>
    </submittedName>
</protein>
<organism evidence="1 2">
    <name type="scientific">Yersinia pestis biovar Orientalis str. IP275</name>
    <dbReference type="NCBI Taxonomy" id="373665"/>
    <lineage>
        <taxon>Bacteria</taxon>
        <taxon>Pseudomonadati</taxon>
        <taxon>Pseudomonadota</taxon>
        <taxon>Gammaproteobacteria</taxon>
        <taxon>Enterobacterales</taxon>
        <taxon>Yersiniaceae</taxon>
        <taxon>Yersinia</taxon>
    </lineage>
</organism>
<gene>
    <name evidence="1" type="ORF">YPIP275_4857</name>
</gene>
<reference evidence="1 2" key="1">
    <citation type="submission" date="2008-01" db="EMBL/GenBank/DDBJ databases">
        <title>Yersinia pestis Strain IP275 project at JCVI/TIGR.</title>
        <authorList>
            <person name="Ravel J."/>
            <person name="Eppinger M."/>
            <person name="Fricke W.F."/>
            <person name="Rosovitz M."/>
            <person name="Lindler L.E."/>
            <person name="Bearden S."/>
            <person name="Shriefer M."/>
        </authorList>
    </citation>
    <scope>NUCLEOTIDE SEQUENCE [LARGE SCALE GENOMIC DNA]</scope>
    <source>
        <strain evidence="1 2">IP275</strain>
    </source>
</reference>
<dbReference type="EMBL" id="AAOS02000002">
    <property type="protein sequence ID" value="EDR34537.1"/>
    <property type="molecule type" value="Genomic_DNA"/>
</dbReference>